<accession>W7YJ54</accession>
<dbReference type="RefSeq" id="WP_036647256.1">
    <property type="nucleotide sequence ID" value="NZ_BAVZ01000004.1"/>
</dbReference>
<organism evidence="1 2">
    <name type="scientific">Paenibacillus pini JCM 16418</name>
    <dbReference type="NCBI Taxonomy" id="1236976"/>
    <lineage>
        <taxon>Bacteria</taxon>
        <taxon>Bacillati</taxon>
        <taxon>Bacillota</taxon>
        <taxon>Bacilli</taxon>
        <taxon>Bacillales</taxon>
        <taxon>Paenibacillaceae</taxon>
        <taxon>Paenibacillus</taxon>
    </lineage>
</organism>
<protein>
    <submittedName>
        <fullName evidence="1">Uncharacterized protein</fullName>
    </submittedName>
</protein>
<evidence type="ECO:0000313" key="1">
    <source>
        <dbReference type="EMBL" id="GAF07608.1"/>
    </source>
</evidence>
<proteinExistence type="predicted"/>
<dbReference type="Proteomes" id="UP000019364">
    <property type="component" value="Unassembled WGS sequence"/>
</dbReference>
<dbReference type="EMBL" id="BAVZ01000004">
    <property type="protein sequence ID" value="GAF07608.1"/>
    <property type="molecule type" value="Genomic_DNA"/>
</dbReference>
<comment type="caution">
    <text evidence="1">The sequence shown here is derived from an EMBL/GenBank/DDBJ whole genome shotgun (WGS) entry which is preliminary data.</text>
</comment>
<dbReference type="OrthoDB" id="2665115at2"/>
<evidence type="ECO:0000313" key="2">
    <source>
        <dbReference type="Proteomes" id="UP000019364"/>
    </source>
</evidence>
<dbReference type="eggNOG" id="ENOG50339AN">
    <property type="taxonomic scope" value="Bacteria"/>
</dbReference>
<dbReference type="AlphaFoldDB" id="W7YJ54"/>
<gene>
    <name evidence="1" type="ORF">JCM16418_1635</name>
</gene>
<sequence>MEVQIIRADMHKDEEKHYVGHTIFKLADHKSEYEITFFSKRGKDWDYSLNFAGEPGNEEEFLKTDTLVEEDDDLFDTLLDAALDTMEEEAKEE</sequence>
<dbReference type="STRING" id="1236976.JCM16418_1635"/>
<keyword evidence="2" id="KW-1185">Reference proteome</keyword>
<name>W7YJ54_9BACL</name>
<reference evidence="1 2" key="1">
    <citation type="journal article" date="2014" name="Genome Announc.">
        <title>Draft Genome Sequence of Paenibacillus pini JCM 16418T, Isolated from the Rhizosphere of Pine Tree.</title>
        <authorList>
            <person name="Yuki M."/>
            <person name="Oshima K."/>
            <person name="Suda W."/>
            <person name="Oshida Y."/>
            <person name="Kitamura K."/>
            <person name="Iida Y."/>
            <person name="Hattori M."/>
            <person name="Ohkuma M."/>
        </authorList>
    </citation>
    <scope>NUCLEOTIDE SEQUENCE [LARGE SCALE GENOMIC DNA]</scope>
    <source>
        <strain evidence="1 2">JCM 16418</strain>
    </source>
</reference>